<gene>
    <name evidence="1" type="ORF">COCSADRAFT_64615</name>
</gene>
<dbReference type="KEGG" id="bsc:COCSADRAFT_64615"/>
<sequence length="101" mass="11812">TISDAVKIYRSLMRIGALEVEALCEKIKYRLRNEPVNEVDVQSIWALQFPDWIDAVMRNIVRFNVLNMQPAGGYIDLFIEAELLQYHDRGAARVVDMYERH</sequence>
<dbReference type="EMBL" id="KB445654">
    <property type="protein sequence ID" value="EMD58917.1"/>
    <property type="molecule type" value="Genomic_DNA"/>
</dbReference>
<dbReference type="GeneID" id="19140422"/>
<dbReference type="OrthoDB" id="3766216at2759"/>
<accession>M2SQ87</accession>
<proteinExistence type="predicted"/>
<evidence type="ECO:0000313" key="2">
    <source>
        <dbReference type="Proteomes" id="UP000016934"/>
    </source>
</evidence>
<name>M2SQ87_COCSN</name>
<dbReference type="Proteomes" id="UP000016934">
    <property type="component" value="Unassembled WGS sequence"/>
</dbReference>
<dbReference type="RefSeq" id="XP_007705382.1">
    <property type="nucleotide sequence ID" value="XM_007707192.1"/>
</dbReference>
<evidence type="ECO:0000313" key="1">
    <source>
        <dbReference type="EMBL" id="EMD58917.1"/>
    </source>
</evidence>
<dbReference type="HOGENOM" id="CLU_2298240_0_0_1"/>
<dbReference type="OMA" id="DWIDAVM"/>
<reference evidence="2" key="2">
    <citation type="journal article" date="2013" name="PLoS Genet.">
        <title>Comparative genome structure, secondary metabolite, and effector coding capacity across Cochliobolus pathogens.</title>
        <authorList>
            <person name="Condon B.J."/>
            <person name="Leng Y."/>
            <person name="Wu D."/>
            <person name="Bushley K.E."/>
            <person name="Ohm R.A."/>
            <person name="Otillar R."/>
            <person name="Martin J."/>
            <person name="Schackwitz W."/>
            <person name="Grimwood J."/>
            <person name="MohdZainudin N."/>
            <person name="Xue C."/>
            <person name="Wang R."/>
            <person name="Manning V.A."/>
            <person name="Dhillon B."/>
            <person name="Tu Z.J."/>
            <person name="Steffenson B.J."/>
            <person name="Salamov A."/>
            <person name="Sun H."/>
            <person name="Lowry S."/>
            <person name="LaButti K."/>
            <person name="Han J."/>
            <person name="Copeland A."/>
            <person name="Lindquist E."/>
            <person name="Barry K."/>
            <person name="Schmutz J."/>
            <person name="Baker S.E."/>
            <person name="Ciuffetti L.M."/>
            <person name="Grigoriev I.V."/>
            <person name="Zhong S."/>
            <person name="Turgeon B.G."/>
        </authorList>
    </citation>
    <scope>NUCLEOTIDE SEQUENCE [LARGE SCALE GENOMIC DNA]</scope>
    <source>
        <strain evidence="2">ND90Pr / ATCC 201652</strain>
    </source>
</reference>
<feature type="non-terminal residue" evidence="1">
    <location>
        <position position="1"/>
    </location>
</feature>
<reference evidence="1 2" key="1">
    <citation type="journal article" date="2012" name="PLoS Pathog.">
        <title>Diverse lifestyles and strategies of plant pathogenesis encoded in the genomes of eighteen Dothideomycetes fungi.</title>
        <authorList>
            <person name="Ohm R.A."/>
            <person name="Feau N."/>
            <person name="Henrissat B."/>
            <person name="Schoch C.L."/>
            <person name="Horwitz B.A."/>
            <person name="Barry K.W."/>
            <person name="Condon B.J."/>
            <person name="Copeland A.C."/>
            <person name="Dhillon B."/>
            <person name="Glaser F."/>
            <person name="Hesse C.N."/>
            <person name="Kosti I."/>
            <person name="LaButti K."/>
            <person name="Lindquist E.A."/>
            <person name="Lucas S."/>
            <person name="Salamov A.A."/>
            <person name="Bradshaw R.E."/>
            <person name="Ciuffetti L."/>
            <person name="Hamelin R.C."/>
            <person name="Kema G.H.J."/>
            <person name="Lawrence C."/>
            <person name="Scott J.A."/>
            <person name="Spatafora J.W."/>
            <person name="Turgeon B.G."/>
            <person name="de Wit P.J.G.M."/>
            <person name="Zhong S."/>
            <person name="Goodwin S.B."/>
            <person name="Grigoriev I.V."/>
        </authorList>
    </citation>
    <scope>NUCLEOTIDE SEQUENCE [LARGE SCALE GENOMIC DNA]</scope>
    <source>
        <strain evidence="2">ND90Pr / ATCC 201652</strain>
    </source>
</reference>
<dbReference type="AlphaFoldDB" id="M2SQ87"/>
<feature type="non-terminal residue" evidence="1">
    <location>
        <position position="101"/>
    </location>
</feature>
<dbReference type="eggNOG" id="ENOG502T65B">
    <property type="taxonomic scope" value="Eukaryota"/>
</dbReference>
<keyword evidence="2" id="KW-1185">Reference proteome</keyword>
<organism evidence="1 2">
    <name type="scientific">Cochliobolus sativus (strain ND90Pr / ATCC 201652)</name>
    <name type="common">Common root rot and spot blotch fungus</name>
    <name type="synonym">Bipolaris sorokiniana</name>
    <dbReference type="NCBI Taxonomy" id="665912"/>
    <lineage>
        <taxon>Eukaryota</taxon>
        <taxon>Fungi</taxon>
        <taxon>Dikarya</taxon>
        <taxon>Ascomycota</taxon>
        <taxon>Pezizomycotina</taxon>
        <taxon>Dothideomycetes</taxon>
        <taxon>Pleosporomycetidae</taxon>
        <taxon>Pleosporales</taxon>
        <taxon>Pleosporineae</taxon>
        <taxon>Pleosporaceae</taxon>
        <taxon>Bipolaris</taxon>
    </lineage>
</organism>
<protein>
    <submittedName>
        <fullName evidence="1">Uncharacterized protein</fullName>
    </submittedName>
</protein>